<gene>
    <name evidence="4" type="ORF">ACFQ2V_19190</name>
</gene>
<feature type="chain" id="PRO_5046165152" evidence="2">
    <location>
        <begin position="34"/>
        <end position="257"/>
    </location>
</feature>
<keyword evidence="2" id="KW-0732">Signal</keyword>
<feature type="region of interest" description="Disordered" evidence="1">
    <location>
        <begin position="33"/>
        <end position="101"/>
    </location>
</feature>
<sequence>MSHVAPGGGRRPVPASLAVAVVLGLGLTACSTASPTTPTAAESSASETAAPATTGATAPAPTEPLPTVTADPLTPTRPTPTVTTTKPAPTPTPTATATDPGTVAGACERTQPAYPVVSPGAKGPAVSALQCFLNDADFGPVAVDGVYGSQTREALRRVEATFEGPAPRPGRVDAGVWVLVISRSLGSETLKQGSKGPAVETLQRALRAAGGTLTVDGTFGPETKKVVERFQDANRIGEDGVVVDETLFLLKSGATIG</sequence>
<dbReference type="SUPFAM" id="SSF47090">
    <property type="entry name" value="PGBD-like"/>
    <property type="match status" value="2"/>
</dbReference>
<feature type="domain" description="Peptidoglycan binding-like" evidence="3">
    <location>
        <begin position="123"/>
        <end position="159"/>
    </location>
</feature>
<dbReference type="Gene3D" id="1.10.101.10">
    <property type="entry name" value="PGBD-like superfamily/PGBD"/>
    <property type="match status" value="2"/>
</dbReference>
<evidence type="ECO:0000313" key="4">
    <source>
        <dbReference type="EMBL" id="MFD1056442.1"/>
    </source>
</evidence>
<feature type="domain" description="Peptidoglycan binding-like" evidence="3">
    <location>
        <begin position="196"/>
        <end position="247"/>
    </location>
</feature>
<comment type="caution">
    <text evidence="4">The sequence shown here is derived from an EMBL/GenBank/DDBJ whole genome shotgun (WGS) entry which is preliminary data.</text>
</comment>
<dbReference type="Proteomes" id="UP001597046">
    <property type="component" value="Unassembled WGS sequence"/>
</dbReference>
<reference evidence="5" key="1">
    <citation type="journal article" date="2019" name="Int. J. Syst. Evol. Microbiol.">
        <title>The Global Catalogue of Microorganisms (GCM) 10K type strain sequencing project: providing services to taxonomists for standard genome sequencing and annotation.</title>
        <authorList>
            <consortium name="The Broad Institute Genomics Platform"/>
            <consortium name="The Broad Institute Genome Sequencing Center for Infectious Disease"/>
            <person name="Wu L."/>
            <person name="Ma J."/>
        </authorList>
    </citation>
    <scope>NUCLEOTIDE SEQUENCE [LARGE SCALE GENOMIC DNA]</scope>
    <source>
        <strain evidence="5">CCUG 57508</strain>
    </source>
</reference>
<evidence type="ECO:0000259" key="3">
    <source>
        <dbReference type="Pfam" id="PF01471"/>
    </source>
</evidence>
<keyword evidence="5" id="KW-1185">Reference proteome</keyword>
<protein>
    <submittedName>
        <fullName evidence="4">Peptidoglycan-binding protein</fullName>
    </submittedName>
</protein>
<dbReference type="InterPro" id="IPR036365">
    <property type="entry name" value="PGBD-like_sf"/>
</dbReference>
<feature type="signal peptide" evidence="2">
    <location>
        <begin position="1"/>
        <end position="33"/>
    </location>
</feature>
<dbReference type="EMBL" id="JBHTKH010000019">
    <property type="protein sequence ID" value="MFD1056442.1"/>
    <property type="molecule type" value="Genomic_DNA"/>
</dbReference>
<dbReference type="Pfam" id="PF01471">
    <property type="entry name" value="PG_binding_1"/>
    <property type="match status" value="2"/>
</dbReference>
<evidence type="ECO:0000256" key="1">
    <source>
        <dbReference type="SAM" id="MobiDB-lite"/>
    </source>
</evidence>
<accession>A0ABW3N1T5</accession>
<dbReference type="InterPro" id="IPR002477">
    <property type="entry name" value="Peptidoglycan-bd-like"/>
</dbReference>
<proteinExistence type="predicted"/>
<dbReference type="InterPro" id="IPR036366">
    <property type="entry name" value="PGBDSf"/>
</dbReference>
<evidence type="ECO:0000313" key="5">
    <source>
        <dbReference type="Proteomes" id="UP001597046"/>
    </source>
</evidence>
<organism evidence="4 5">
    <name type="scientific">Terrabacter terrigena</name>
    <dbReference type="NCBI Taxonomy" id="574718"/>
    <lineage>
        <taxon>Bacteria</taxon>
        <taxon>Bacillati</taxon>
        <taxon>Actinomycetota</taxon>
        <taxon>Actinomycetes</taxon>
        <taxon>Micrococcales</taxon>
        <taxon>Intrasporangiaceae</taxon>
        <taxon>Terrabacter</taxon>
    </lineage>
</organism>
<name>A0ABW3N1T5_9MICO</name>
<dbReference type="RefSeq" id="WP_386054551.1">
    <property type="nucleotide sequence ID" value="NZ_JBHTKH010000019.1"/>
</dbReference>
<evidence type="ECO:0000256" key="2">
    <source>
        <dbReference type="SAM" id="SignalP"/>
    </source>
</evidence>